<sequence>MVHAADESKVVVQGLDGYIVAEKEWTAACSLKEEQRIKEFGK</sequence>
<evidence type="ECO:0000313" key="1">
    <source>
        <dbReference type="EMBL" id="EHJ38562.1"/>
    </source>
</evidence>
<proteinExistence type="predicted"/>
<dbReference type="PATRIC" id="fig|1002367.3.peg.1605"/>
<name>G6AZA7_9BACT</name>
<dbReference type="AlphaFoldDB" id="G6AZA7"/>
<organism evidence="1 2">
    <name type="scientific">Leyella stercorea DSM 18206</name>
    <dbReference type="NCBI Taxonomy" id="1002367"/>
    <lineage>
        <taxon>Bacteria</taxon>
        <taxon>Pseudomonadati</taxon>
        <taxon>Bacteroidota</taxon>
        <taxon>Bacteroidia</taxon>
        <taxon>Bacteroidales</taxon>
        <taxon>Prevotellaceae</taxon>
        <taxon>Leyella</taxon>
    </lineage>
</organism>
<reference evidence="1 2" key="1">
    <citation type="submission" date="2011-08" db="EMBL/GenBank/DDBJ databases">
        <authorList>
            <person name="Weinstock G."/>
            <person name="Sodergren E."/>
            <person name="Clifton S."/>
            <person name="Fulton L."/>
            <person name="Fulton B."/>
            <person name="Courtney L."/>
            <person name="Fronick C."/>
            <person name="Harrison M."/>
            <person name="Strong C."/>
            <person name="Farmer C."/>
            <person name="Delahaunty K."/>
            <person name="Markovic C."/>
            <person name="Hall O."/>
            <person name="Minx P."/>
            <person name="Tomlinson C."/>
            <person name="Mitreva M."/>
            <person name="Hou S."/>
            <person name="Chen J."/>
            <person name="Wollam A."/>
            <person name="Pepin K.H."/>
            <person name="Johnson M."/>
            <person name="Bhonagiri V."/>
            <person name="Zhang X."/>
            <person name="Suruliraj S."/>
            <person name="Warren W."/>
            <person name="Chinwalla A."/>
            <person name="Mardis E.R."/>
            <person name="Wilson R.K."/>
        </authorList>
    </citation>
    <scope>NUCLEOTIDE SEQUENCE [LARGE SCALE GENOMIC DNA]</scope>
    <source>
        <strain evidence="1 2">DSM 18206</strain>
    </source>
</reference>
<dbReference type="EMBL" id="AFZZ01000171">
    <property type="protein sequence ID" value="EHJ38562.1"/>
    <property type="molecule type" value="Genomic_DNA"/>
</dbReference>
<protein>
    <submittedName>
        <fullName evidence="1">Uncharacterized protein</fullName>
    </submittedName>
</protein>
<dbReference type="Proteomes" id="UP000004407">
    <property type="component" value="Unassembled WGS sequence"/>
</dbReference>
<gene>
    <name evidence="1" type="ORF">HMPREF0673_01971</name>
</gene>
<accession>G6AZA7</accession>
<comment type="caution">
    <text evidence="1">The sequence shown here is derived from an EMBL/GenBank/DDBJ whole genome shotgun (WGS) entry which is preliminary data.</text>
</comment>
<dbReference type="HOGENOM" id="CLU_3255975_0_0_10"/>
<evidence type="ECO:0000313" key="2">
    <source>
        <dbReference type="Proteomes" id="UP000004407"/>
    </source>
</evidence>